<dbReference type="Pfam" id="PF03382">
    <property type="entry name" value="DUF285"/>
    <property type="match status" value="1"/>
</dbReference>
<name>A0A1G5VUE3_9EURY</name>
<dbReference type="NCBIfam" id="TIGR02167">
    <property type="entry name" value="Liste_lipo_26"/>
    <property type="match status" value="1"/>
</dbReference>
<evidence type="ECO:0000313" key="1">
    <source>
        <dbReference type="EMBL" id="SDA48645.1"/>
    </source>
</evidence>
<organism evidence="1 2">
    <name type="scientific">Methanobrevibacter millerae</name>
    <dbReference type="NCBI Taxonomy" id="230361"/>
    <lineage>
        <taxon>Archaea</taxon>
        <taxon>Methanobacteriati</taxon>
        <taxon>Methanobacteriota</taxon>
        <taxon>Methanomada group</taxon>
        <taxon>Methanobacteria</taxon>
        <taxon>Methanobacteriales</taxon>
        <taxon>Methanobacteriaceae</taxon>
        <taxon>Methanobrevibacter</taxon>
    </lineage>
</organism>
<gene>
    <name evidence="1" type="ORF">SAMN02910315_00832</name>
</gene>
<dbReference type="InterPro" id="IPR032675">
    <property type="entry name" value="LRR_dom_sf"/>
</dbReference>
<dbReference type="EMBL" id="FMXB01000005">
    <property type="protein sequence ID" value="SDA48645.1"/>
    <property type="molecule type" value="Genomic_DNA"/>
</dbReference>
<dbReference type="AlphaFoldDB" id="A0A1G5VUE3"/>
<evidence type="ECO:0000313" key="2">
    <source>
        <dbReference type="Proteomes" id="UP000323439"/>
    </source>
</evidence>
<proteinExistence type="predicted"/>
<sequence length="325" mass="37476">MNFYWKTLVQIFKDSNSLVLNTPINKIIINVIDMASGFLKQFEKMNTTTKSIYDLEDFEVLIILKDGTNLTSWEDVEWKEDNYGRCDDTILYISEDLSDFRDLSERYKKLEYLKAFVACGVSDKLRDLSGMFENCESLVDISGLDTWDVSNVENMSCMFKECYKLENINSLASWDVSNVKYMTDMFYRCYRLTDLSPLKDWNVSNLKSMEGMFYLCSHLSDLSPLSGWDVASVETMEGLFYSCPLEDLSPLKDWDVSNAKNMCMMFCDCPDLHDLTPLTDWDLSNAEDIGHMFWGLPFLTDLSPLKDWDVSNVKKWIASSTAAPA</sequence>
<dbReference type="InterPro" id="IPR011889">
    <property type="entry name" value="Liste_lipo_26"/>
</dbReference>
<dbReference type="InterPro" id="IPR005046">
    <property type="entry name" value="DUF285"/>
</dbReference>
<dbReference type="Proteomes" id="UP000323439">
    <property type="component" value="Unassembled WGS sequence"/>
</dbReference>
<protein>
    <submittedName>
        <fullName evidence="1">Surface protein</fullName>
    </submittedName>
</protein>
<dbReference type="Gene3D" id="3.80.10.10">
    <property type="entry name" value="Ribonuclease Inhibitor"/>
    <property type="match status" value="1"/>
</dbReference>
<keyword evidence="2" id="KW-1185">Reference proteome</keyword>
<accession>A0A1G5VUE3</accession>
<reference evidence="1 2" key="1">
    <citation type="submission" date="2016-10" db="EMBL/GenBank/DDBJ databases">
        <authorList>
            <person name="Varghese N."/>
            <person name="Submissions S."/>
        </authorList>
    </citation>
    <scope>NUCLEOTIDE SEQUENCE [LARGE SCALE GENOMIC DNA]</scope>
    <source>
        <strain evidence="1 2">DSM 16643</strain>
    </source>
</reference>